<keyword evidence="3" id="KW-1185">Reference proteome</keyword>
<protein>
    <submittedName>
        <fullName evidence="2">Uncharacterized protein</fullName>
    </submittedName>
</protein>
<gene>
    <name evidence="2" type="ORF">BACCIP111899_00995</name>
</gene>
<sequence>MKRILFFFYVLAMGLIGVFAVGTNQASAASVYFETEDGEYDNWITTTSSRNDVEVIVVKSTLWRTNGYGSAQASPSQLQVRLCNTSTWACTGWKSFTSYGDGWAKFYDMKVGTFVVDIRDNISGQWVYGTNNTYLSR</sequence>
<feature type="signal peptide" evidence="1">
    <location>
        <begin position="1"/>
        <end position="28"/>
    </location>
</feature>
<evidence type="ECO:0000313" key="2">
    <source>
        <dbReference type="EMBL" id="CAG9611823.1"/>
    </source>
</evidence>
<feature type="chain" id="PRO_5046216499" evidence="1">
    <location>
        <begin position="29"/>
        <end position="137"/>
    </location>
</feature>
<comment type="caution">
    <text evidence="2">The sequence shown here is derived from an EMBL/GenBank/DDBJ whole genome shotgun (WGS) entry which is preliminary data.</text>
</comment>
<evidence type="ECO:0000313" key="3">
    <source>
        <dbReference type="Proteomes" id="UP000789423"/>
    </source>
</evidence>
<evidence type="ECO:0000256" key="1">
    <source>
        <dbReference type="SAM" id="SignalP"/>
    </source>
</evidence>
<keyword evidence="1" id="KW-0732">Signal</keyword>
<reference evidence="2 3" key="1">
    <citation type="submission" date="2021-10" db="EMBL/GenBank/DDBJ databases">
        <authorList>
            <person name="Criscuolo A."/>
        </authorList>
    </citation>
    <scope>NUCLEOTIDE SEQUENCE [LARGE SCALE GENOMIC DNA]</scope>
    <source>
        <strain evidence="3">CIP 111899</strain>
    </source>
</reference>
<accession>A0ABN7ZSE7</accession>
<proteinExistence type="predicted"/>
<organism evidence="2 3">
    <name type="scientific">Bacillus rhizoplanae</name>
    <dbReference type="NCBI Taxonomy" id="2880966"/>
    <lineage>
        <taxon>Bacteria</taxon>
        <taxon>Bacillati</taxon>
        <taxon>Bacillota</taxon>
        <taxon>Bacilli</taxon>
        <taxon>Bacillales</taxon>
        <taxon>Bacillaceae</taxon>
        <taxon>Bacillus</taxon>
    </lineage>
</organism>
<dbReference type="RefSeq" id="WP_230574064.1">
    <property type="nucleotide sequence ID" value="NZ_CAKJTI010000003.1"/>
</dbReference>
<dbReference type="EMBL" id="CAKJTI010000003">
    <property type="protein sequence ID" value="CAG9611823.1"/>
    <property type="molecule type" value="Genomic_DNA"/>
</dbReference>
<dbReference type="Proteomes" id="UP000789423">
    <property type="component" value="Unassembled WGS sequence"/>
</dbReference>
<name>A0ABN7ZSE7_9BACI</name>